<dbReference type="PANTHER" id="PTHR42978">
    <property type="entry name" value="QUORUM-QUENCHING LACTONASE YTNP-RELATED-RELATED"/>
    <property type="match status" value="1"/>
</dbReference>
<dbReference type="AlphaFoldDB" id="A0A9D1KG47"/>
<feature type="chain" id="PRO_5038736299" evidence="5">
    <location>
        <begin position="22"/>
        <end position="293"/>
    </location>
</feature>
<comment type="caution">
    <text evidence="7">The sequence shown here is derived from an EMBL/GenBank/DDBJ whole genome shotgun (WGS) entry which is preliminary data.</text>
</comment>
<protein>
    <submittedName>
        <fullName evidence="7">MBL fold metallo-hydrolase</fullName>
    </submittedName>
</protein>
<dbReference type="EMBL" id="DVLC01000005">
    <property type="protein sequence ID" value="HIT46301.1"/>
    <property type="molecule type" value="Genomic_DNA"/>
</dbReference>
<dbReference type="GO" id="GO:0046872">
    <property type="term" value="F:metal ion binding"/>
    <property type="evidence" value="ECO:0007669"/>
    <property type="project" value="UniProtKB-KW"/>
</dbReference>
<evidence type="ECO:0000256" key="3">
    <source>
        <dbReference type="ARBA" id="ARBA00022801"/>
    </source>
</evidence>
<gene>
    <name evidence="7" type="ORF">IAC35_00405</name>
</gene>
<dbReference type="InterPro" id="IPR036866">
    <property type="entry name" value="RibonucZ/Hydroxyglut_hydro"/>
</dbReference>
<dbReference type="SUPFAM" id="SSF56281">
    <property type="entry name" value="Metallo-hydrolase/oxidoreductase"/>
    <property type="match status" value="1"/>
</dbReference>
<dbReference type="InterPro" id="IPR051013">
    <property type="entry name" value="MBL_superfamily_lactonases"/>
</dbReference>
<proteinExistence type="inferred from homology"/>
<dbReference type="SMART" id="SM00849">
    <property type="entry name" value="Lactamase_B"/>
    <property type="match status" value="1"/>
</dbReference>
<evidence type="ECO:0000256" key="2">
    <source>
        <dbReference type="ARBA" id="ARBA00022723"/>
    </source>
</evidence>
<keyword evidence="4" id="KW-0862">Zinc</keyword>
<dbReference type="GO" id="GO:0016787">
    <property type="term" value="F:hydrolase activity"/>
    <property type="evidence" value="ECO:0007669"/>
    <property type="project" value="UniProtKB-KW"/>
</dbReference>
<dbReference type="PROSITE" id="PS51257">
    <property type="entry name" value="PROKAR_LIPOPROTEIN"/>
    <property type="match status" value="1"/>
</dbReference>
<dbReference type="Proteomes" id="UP000886881">
    <property type="component" value="Unassembled WGS sequence"/>
</dbReference>
<evidence type="ECO:0000256" key="1">
    <source>
        <dbReference type="ARBA" id="ARBA00007749"/>
    </source>
</evidence>
<evidence type="ECO:0000313" key="8">
    <source>
        <dbReference type="Proteomes" id="UP000886881"/>
    </source>
</evidence>
<comment type="similarity">
    <text evidence="1">Belongs to the metallo-beta-lactamase superfamily.</text>
</comment>
<organism evidence="7 8">
    <name type="scientific">Candidatus Cryptobacteroides merdipullorum</name>
    <dbReference type="NCBI Taxonomy" id="2840771"/>
    <lineage>
        <taxon>Bacteria</taxon>
        <taxon>Pseudomonadati</taxon>
        <taxon>Bacteroidota</taxon>
        <taxon>Bacteroidia</taxon>
        <taxon>Bacteroidales</taxon>
        <taxon>Candidatus Cryptobacteroides</taxon>
    </lineage>
</organism>
<dbReference type="InterPro" id="IPR001279">
    <property type="entry name" value="Metallo-B-lactamas"/>
</dbReference>
<feature type="domain" description="Metallo-beta-lactamase" evidence="6">
    <location>
        <begin position="81"/>
        <end position="277"/>
    </location>
</feature>
<evidence type="ECO:0000259" key="6">
    <source>
        <dbReference type="SMART" id="SM00849"/>
    </source>
</evidence>
<reference evidence="7" key="1">
    <citation type="submission" date="2020-10" db="EMBL/GenBank/DDBJ databases">
        <authorList>
            <person name="Gilroy R."/>
        </authorList>
    </citation>
    <scope>NUCLEOTIDE SEQUENCE</scope>
    <source>
        <strain evidence="7">ChiHecec2B26-709</strain>
    </source>
</reference>
<dbReference type="CDD" id="cd07720">
    <property type="entry name" value="OPHC2-like_MBL-fold"/>
    <property type="match status" value="1"/>
</dbReference>
<accession>A0A9D1KG47</accession>
<name>A0A9D1KG47_9BACT</name>
<keyword evidence="2" id="KW-0479">Metal-binding</keyword>
<evidence type="ECO:0000256" key="5">
    <source>
        <dbReference type="SAM" id="SignalP"/>
    </source>
</evidence>
<feature type="signal peptide" evidence="5">
    <location>
        <begin position="1"/>
        <end position="21"/>
    </location>
</feature>
<reference evidence="7" key="2">
    <citation type="journal article" date="2021" name="PeerJ">
        <title>Extensive microbial diversity within the chicken gut microbiome revealed by metagenomics and culture.</title>
        <authorList>
            <person name="Gilroy R."/>
            <person name="Ravi A."/>
            <person name="Getino M."/>
            <person name="Pursley I."/>
            <person name="Horton D.L."/>
            <person name="Alikhan N.F."/>
            <person name="Baker D."/>
            <person name="Gharbi K."/>
            <person name="Hall N."/>
            <person name="Watson M."/>
            <person name="Adriaenssens E.M."/>
            <person name="Foster-Nyarko E."/>
            <person name="Jarju S."/>
            <person name="Secka A."/>
            <person name="Antonio M."/>
            <person name="Oren A."/>
            <person name="Chaudhuri R.R."/>
            <person name="La Ragione R."/>
            <person name="Hildebrand F."/>
            <person name="Pallen M.J."/>
        </authorList>
    </citation>
    <scope>NUCLEOTIDE SEQUENCE</scope>
    <source>
        <strain evidence="7">ChiHecec2B26-709</strain>
    </source>
</reference>
<dbReference type="Pfam" id="PF00753">
    <property type="entry name" value="Lactamase_B"/>
    <property type="match status" value="1"/>
</dbReference>
<keyword evidence="3" id="KW-0378">Hydrolase</keyword>
<dbReference type="PANTHER" id="PTHR42978:SF6">
    <property type="entry name" value="QUORUM-QUENCHING LACTONASE YTNP-RELATED"/>
    <property type="match status" value="1"/>
</dbReference>
<evidence type="ECO:0000256" key="4">
    <source>
        <dbReference type="ARBA" id="ARBA00022833"/>
    </source>
</evidence>
<sequence length="293" mass="30820">MMKRIMIMAALALTLSSCGGGGGGDEAVADAGLPVVRSTENSTVYWIKDNHGERLMPVSLFPDAPQSLVDSLGVQDGVPASVGTFLMLCDDGTVLFDTGNGGENAGLYAGLDSLGMSPADVDYLYITHFHGDHIGGMMAGDSAVFTNAQVYAPKAEYDAWMAMPDDRKAQVVRTMDAYKDRLHLVDCGLELLAGSEVVLPGGVVPYYAPGHTPGHTVYYIKSAGLLVAGDLMHGAAIQMLRPDINASFDMDGAKAAETRAKVLDCVRANGLVMAGMHLPEPGYIGFSDVKAAE</sequence>
<dbReference type="Gene3D" id="3.60.15.10">
    <property type="entry name" value="Ribonuclease Z/Hydroxyacylglutathione hydrolase-like"/>
    <property type="match status" value="1"/>
</dbReference>
<evidence type="ECO:0000313" key="7">
    <source>
        <dbReference type="EMBL" id="HIT46301.1"/>
    </source>
</evidence>
<keyword evidence="5" id="KW-0732">Signal</keyword>